<keyword evidence="3 9" id="KW-0698">rRNA processing</keyword>
<keyword evidence="4 9" id="KW-0540">Nuclease</keyword>
<dbReference type="EC" id="3.1.-.-" evidence="9"/>
<dbReference type="Gene3D" id="3.40.390.30">
    <property type="entry name" value="Metalloproteases ('zincins'), catalytic domain"/>
    <property type="match status" value="1"/>
</dbReference>
<accession>A0ABW4MUJ9</accession>
<comment type="function">
    <text evidence="9">Single strand-specific metallo-endoribonuclease involved in late-stage 70S ribosome quality control and in maturation of the 3' terminus of the 16S rRNA.</text>
</comment>
<feature type="binding site" evidence="9">
    <location>
        <position position="126"/>
    </location>
    <ligand>
        <name>Zn(2+)</name>
        <dbReference type="ChEBI" id="CHEBI:29105"/>
        <note>catalytic</note>
    </ligand>
</feature>
<dbReference type="InterPro" id="IPR002036">
    <property type="entry name" value="YbeY"/>
</dbReference>
<keyword evidence="11" id="KW-1185">Reference proteome</keyword>
<dbReference type="Proteomes" id="UP001597227">
    <property type="component" value="Unassembled WGS sequence"/>
</dbReference>
<proteinExistence type="inferred from homology"/>
<dbReference type="PANTHER" id="PTHR46986:SF1">
    <property type="entry name" value="ENDORIBONUCLEASE YBEY, CHLOROPLASTIC"/>
    <property type="match status" value="1"/>
</dbReference>
<keyword evidence="9" id="KW-0963">Cytoplasm</keyword>
<protein>
    <recommendedName>
        <fullName evidence="9">Endoribonuclease YbeY</fullName>
        <ecNumber evidence="9">3.1.-.-</ecNumber>
    </recommendedName>
</protein>
<keyword evidence="5 9" id="KW-0479">Metal-binding</keyword>
<name>A0ABW4MUJ9_9BACI</name>
<feature type="binding site" evidence="9">
    <location>
        <position position="122"/>
    </location>
    <ligand>
        <name>Zn(2+)</name>
        <dbReference type="ChEBI" id="CHEBI:29105"/>
        <note>catalytic</note>
    </ligand>
</feature>
<dbReference type="InterPro" id="IPR023091">
    <property type="entry name" value="MetalPrtase_cat_dom_sf_prd"/>
</dbReference>
<evidence type="ECO:0000256" key="7">
    <source>
        <dbReference type="ARBA" id="ARBA00022801"/>
    </source>
</evidence>
<comment type="caution">
    <text evidence="10">The sequence shown here is derived from an EMBL/GenBank/DDBJ whole genome shotgun (WGS) entry which is preliminary data.</text>
</comment>
<gene>
    <name evidence="9 10" type="primary">ybeY</name>
    <name evidence="10" type="ORF">ACFSFW_21575</name>
</gene>
<dbReference type="Pfam" id="PF02130">
    <property type="entry name" value="YbeY"/>
    <property type="match status" value="1"/>
</dbReference>
<evidence type="ECO:0000256" key="1">
    <source>
        <dbReference type="ARBA" id="ARBA00010875"/>
    </source>
</evidence>
<evidence type="ECO:0000313" key="10">
    <source>
        <dbReference type="EMBL" id="MFD1781252.1"/>
    </source>
</evidence>
<dbReference type="EMBL" id="JBHUEK010000031">
    <property type="protein sequence ID" value="MFD1781252.1"/>
    <property type="molecule type" value="Genomic_DNA"/>
</dbReference>
<evidence type="ECO:0000256" key="8">
    <source>
        <dbReference type="ARBA" id="ARBA00022833"/>
    </source>
</evidence>
<keyword evidence="6 9" id="KW-0255">Endonuclease</keyword>
<keyword evidence="7 9" id="KW-0378">Hydrolase</keyword>
<dbReference type="PROSITE" id="PS01306">
    <property type="entry name" value="UPF0054"/>
    <property type="match status" value="1"/>
</dbReference>
<comment type="similarity">
    <text evidence="1 9">Belongs to the endoribonuclease YbeY family.</text>
</comment>
<evidence type="ECO:0000256" key="5">
    <source>
        <dbReference type="ARBA" id="ARBA00022723"/>
    </source>
</evidence>
<feature type="binding site" evidence="9">
    <location>
        <position position="132"/>
    </location>
    <ligand>
        <name>Zn(2+)</name>
        <dbReference type="ChEBI" id="CHEBI:29105"/>
        <note>catalytic</note>
    </ligand>
</feature>
<organism evidence="10 11">
    <name type="scientific">Fredinandcohnia salidurans</name>
    <dbReference type="NCBI Taxonomy" id="2595041"/>
    <lineage>
        <taxon>Bacteria</taxon>
        <taxon>Bacillati</taxon>
        <taxon>Bacillota</taxon>
        <taxon>Bacilli</taxon>
        <taxon>Bacillales</taxon>
        <taxon>Bacillaceae</taxon>
        <taxon>Fredinandcohnia</taxon>
    </lineage>
</organism>
<dbReference type="SUPFAM" id="SSF55486">
    <property type="entry name" value="Metalloproteases ('zincins'), catalytic domain"/>
    <property type="match status" value="1"/>
</dbReference>
<dbReference type="InterPro" id="IPR020549">
    <property type="entry name" value="YbeY_CS"/>
</dbReference>
<evidence type="ECO:0000256" key="4">
    <source>
        <dbReference type="ARBA" id="ARBA00022722"/>
    </source>
</evidence>
<comment type="subcellular location">
    <subcellularLocation>
        <location evidence="9">Cytoplasm</location>
    </subcellularLocation>
</comment>
<comment type="cofactor">
    <cofactor evidence="9">
        <name>Zn(2+)</name>
        <dbReference type="ChEBI" id="CHEBI:29105"/>
    </cofactor>
    <text evidence="9">Binds 1 zinc ion.</text>
</comment>
<evidence type="ECO:0000256" key="2">
    <source>
        <dbReference type="ARBA" id="ARBA00022517"/>
    </source>
</evidence>
<reference evidence="11" key="1">
    <citation type="journal article" date="2019" name="Int. J. Syst. Evol. Microbiol.">
        <title>The Global Catalogue of Microorganisms (GCM) 10K type strain sequencing project: providing services to taxonomists for standard genome sequencing and annotation.</title>
        <authorList>
            <consortium name="The Broad Institute Genomics Platform"/>
            <consortium name="The Broad Institute Genome Sequencing Center for Infectious Disease"/>
            <person name="Wu L."/>
            <person name="Ma J."/>
        </authorList>
    </citation>
    <scope>NUCLEOTIDE SEQUENCE [LARGE SCALE GENOMIC DNA]</scope>
    <source>
        <strain evidence="11">CCUG 15531</strain>
    </source>
</reference>
<dbReference type="NCBIfam" id="TIGR00043">
    <property type="entry name" value="rRNA maturation RNase YbeY"/>
    <property type="match status" value="1"/>
</dbReference>
<dbReference type="HAMAP" id="MF_00009">
    <property type="entry name" value="Endoribonucl_YbeY"/>
    <property type="match status" value="1"/>
</dbReference>
<sequence>MRLEIDFNDEIGEVKEEECTLVQELLFLAADKEGVSEGTEVSVTFVDNERIREINREYRDKDQPTDVISFAMEEMGEGELAIIGEDIPKVLGDIIISIPRTKEQAEDYGHSFARELGFLAVHGFLHLLGYDHMTKEDEEKMFSRQKEILEAYGLER</sequence>
<dbReference type="PANTHER" id="PTHR46986">
    <property type="entry name" value="ENDORIBONUCLEASE YBEY, CHLOROPLASTIC"/>
    <property type="match status" value="1"/>
</dbReference>
<evidence type="ECO:0000256" key="6">
    <source>
        <dbReference type="ARBA" id="ARBA00022759"/>
    </source>
</evidence>
<keyword evidence="2 9" id="KW-0690">Ribosome biogenesis</keyword>
<evidence type="ECO:0000313" key="11">
    <source>
        <dbReference type="Proteomes" id="UP001597227"/>
    </source>
</evidence>
<keyword evidence="8 9" id="KW-0862">Zinc</keyword>
<dbReference type="RefSeq" id="WP_304218718.1">
    <property type="nucleotide sequence ID" value="NZ_JBHUEK010000031.1"/>
</dbReference>
<evidence type="ECO:0000256" key="9">
    <source>
        <dbReference type="HAMAP-Rule" id="MF_00009"/>
    </source>
</evidence>
<evidence type="ECO:0000256" key="3">
    <source>
        <dbReference type="ARBA" id="ARBA00022552"/>
    </source>
</evidence>